<evidence type="ECO:0000256" key="1">
    <source>
        <dbReference type="ARBA" id="ARBA00023015"/>
    </source>
</evidence>
<dbReference type="Proteomes" id="UP000682134">
    <property type="component" value="Unassembled WGS sequence"/>
</dbReference>
<dbReference type="RefSeq" id="WP_209402863.1">
    <property type="nucleotide sequence ID" value="NZ_JAGIYQ010000002.1"/>
</dbReference>
<dbReference type="SMART" id="SM00418">
    <property type="entry name" value="HTH_ARSR"/>
    <property type="match status" value="1"/>
</dbReference>
<evidence type="ECO:0000313" key="6">
    <source>
        <dbReference type="Proteomes" id="UP000682134"/>
    </source>
</evidence>
<protein>
    <submittedName>
        <fullName evidence="5">Winged helix-turn-helix transcriptional regulator</fullName>
    </submittedName>
</protein>
<keyword evidence="1" id="KW-0805">Transcription regulation</keyword>
<reference evidence="5" key="1">
    <citation type="submission" date="2021-04" db="EMBL/GenBank/DDBJ databases">
        <title>Genome seq and assembly of Bacillus sp.</title>
        <authorList>
            <person name="Chhetri G."/>
        </authorList>
    </citation>
    <scope>NUCLEOTIDE SEQUENCE</scope>
    <source>
        <strain evidence="5">RG28</strain>
    </source>
</reference>
<dbReference type="GO" id="GO:0003677">
    <property type="term" value="F:DNA binding"/>
    <property type="evidence" value="ECO:0007669"/>
    <property type="project" value="UniProtKB-KW"/>
</dbReference>
<dbReference type="PANTHER" id="PTHR33154:SF33">
    <property type="entry name" value="TRANSCRIPTIONAL REPRESSOR SDPR"/>
    <property type="match status" value="1"/>
</dbReference>
<dbReference type="PROSITE" id="PS50987">
    <property type="entry name" value="HTH_ARSR_2"/>
    <property type="match status" value="1"/>
</dbReference>
<proteinExistence type="predicted"/>
<dbReference type="PANTHER" id="PTHR33154">
    <property type="entry name" value="TRANSCRIPTIONAL REGULATOR, ARSR FAMILY"/>
    <property type="match status" value="1"/>
</dbReference>
<evidence type="ECO:0000256" key="2">
    <source>
        <dbReference type="ARBA" id="ARBA00023125"/>
    </source>
</evidence>
<dbReference type="EMBL" id="JAGIYQ010000002">
    <property type="protein sequence ID" value="MBP0724397.1"/>
    <property type="molecule type" value="Genomic_DNA"/>
</dbReference>
<dbReference type="PRINTS" id="PR00778">
    <property type="entry name" value="HTHARSR"/>
</dbReference>
<evidence type="ECO:0000259" key="4">
    <source>
        <dbReference type="PROSITE" id="PS50987"/>
    </source>
</evidence>
<comment type="caution">
    <text evidence="5">The sequence shown here is derived from an EMBL/GenBank/DDBJ whole genome shotgun (WGS) entry which is preliminary data.</text>
</comment>
<dbReference type="InterPro" id="IPR036390">
    <property type="entry name" value="WH_DNA-bd_sf"/>
</dbReference>
<keyword evidence="6" id="KW-1185">Reference proteome</keyword>
<name>A0A940SFV2_9BACI</name>
<dbReference type="SUPFAM" id="SSF46785">
    <property type="entry name" value="Winged helix' DNA-binding domain"/>
    <property type="match status" value="1"/>
</dbReference>
<dbReference type="Gene3D" id="1.10.10.10">
    <property type="entry name" value="Winged helix-like DNA-binding domain superfamily/Winged helix DNA-binding domain"/>
    <property type="match status" value="1"/>
</dbReference>
<sequence length="310" mass="35688">MGYEILIDFCPAYELIVSLYAFSQVKKHKTIDLGKKWVNSVKQLLPSEFIEEIKESESIVREMGLDLLVASCPGDRSAIQFIEWLKSLSTEKIKLLISDYFEKVPEDLSERKEKMISILTKWNEYYFSTIDQTIIINLAMDKAKKLELKKSMSPENLFELATNGIHQLTTPDLKTVRLIPQFHLSPTNNSIHYKSHITCFYHCDAKPVQDGLPSQLLLRLTQCLGDESRLMILRYVSEGPKEFQDLVNFTGLVKSTVHHHLVALRAAGLLQIEASGRNTKYRLRRGGIEKLNELLKKYLNFSYVEDDVDE</sequence>
<dbReference type="InterPro" id="IPR001845">
    <property type="entry name" value="HTH_ArsR_DNA-bd_dom"/>
</dbReference>
<dbReference type="Pfam" id="PF01022">
    <property type="entry name" value="HTH_5"/>
    <property type="match status" value="1"/>
</dbReference>
<dbReference type="CDD" id="cd00090">
    <property type="entry name" value="HTH_ARSR"/>
    <property type="match status" value="1"/>
</dbReference>
<dbReference type="InterPro" id="IPR051081">
    <property type="entry name" value="HTH_MetalResp_TranReg"/>
</dbReference>
<keyword evidence="2" id="KW-0238">DNA-binding</keyword>
<dbReference type="InterPro" id="IPR011991">
    <property type="entry name" value="ArsR-like_HTH"/>
</dbReference>
<dbReference type="AlphaFoldDB" id="A0A940SFV2"/>
<dbReference type="InterPro" id="IPR036388">
    <property type="entry name" value="WH-like_DNA-bd_sf"/>
</dbReference>
<evidence type="ECO:0000256" key="3">
    <source>
        <dbReference type="ARBA" id="ARBA00023163"/>
    </source>
</evidence>
<gene>
    <name evidence="5" type="ORF">J5Y03_04250</name>
</gene>
<dbReference type="GO" id="GO:0003700">
    <property type="term" value="F:DNA-binding transcription factor activity"/>
    <property type="evidence" value="ECO:0007669"/>
    <property type="project" value="InterPro"/>
</dbReference>
<accession>A0A940SFV2</accession>
<evidence type="ECO:0000313" key="5">
    <source>
        <dbReference type="EMBL" id="MBP0724397.1"/>
    </source>
</evidence>
<feature type="domain" description="HTH arsR-type" evidence="4">
    <location>
        <begin position="209"/>
        <end position="303"/>
    </location>
</feature>
<organism evidence="5 6">
    <name type="scientific">Gottfriedia endophytica</name>
    <dbReference type="NCBI Taxonomy" id="2820819"/>
    <lineage>
        <taxon>Bacteria</taxon>
        <taxon>Bacillati</taxon>
        <taxon>Bacillota</taxon>
        <taxon>Bacilli</taxon>
        <taxon>Bacillales</taxon>
        <taxon>Bacillaceae</taxon>
        <taxon>Gottfriedia</taxon>
    </lineage>
</organism>
<keyword evidence="3" id="KW-0804">Transcription</keyword>